<organism evidence="7 8">
    <name type="scientific">Kingdonia uniflora</name>
    <dbReference type="NCBI Taxonomy" id="39325"/>
    <lineage>
        <taxon>Eukaryota</taxon>
        <taxon>Viridiplantae</taxon>
        <taxon>Streptophyta</taxon>
        <taxon>Embryophyta</taxon>
        <taxon>Tracheophyta</taxon>
        <taxon>Spermatophyta</taxon>
        <taxon>Magnoliopsida</taxon>
        <taxon>Ranunculales</taxon>
        <taxon>Circaeasteraceae</taxon>
        <taxon>Kingdonia</taxon>
    </lineage>
</organism>
<dbReference type="EMBL" id="JACGCM010002686">
    <property type="protein sequence ID" value="KAF6136642.1"/>
    <property type="molecule type" value="Genomic_DNA"/>
</dbReference>
<evidence type="ECO:0000313" key="7">
    <source>
        <dbReference type="EMBL" id="KAF6136642.1"/>
    </source>
</evidence>
<name>A0A7J7L255_9MAGN</name>
<dbReference type="InterPro" id="IPR034741">
    <property type="entry name" value="Terpene_cyclase-like_1_C"/>
</dbReference>
<protein>
    <recommendedName>
        <fullName evidence="9">Ent-kaurene synthase</fullName>
    </recommendedName>
</protein>
<dbReference type="FunFam" id="1.50.10.160:FF:000002">
    <property type="entry name" value="cis-abienol synthase, chloroplastic"/>
    <property type="match status" value="1"/>
</dbReference>
<dbReference type="CDD" id="cd00684">
    <property type="entry name" value="Terpene_cyclase_plant_C1"/>
    <property type="match status" value="1"/>
</dbReference>
<dbReference type="InterPro" id="IPR008930">
    <property type="entry name" value="Terpenoid_cyclase/PrenylTrfase"/>
</dbReference>
<keyword evidence="2" id="KW-0479">Metal-binding</keyword>
<gene>
    <name evidence="7" type="ORF">GIB67_016098</name>
</gene>
<evidence type="ECO:0000259" key="6">
    <source>
        <dbReference type="Pfam" id="PF03936"/>
    </source>
</evidence>
<dbReference type="Gene3D" id="1.10.600.10">
    <property type="entry name" value="Farnesyl Diphosphate Synthase"/>
    <property type="match status" value="1"/>
</dbReference>
<dbReference type="GO" id="GO:0000287">
    <property type="term" value="F:magnesium ion binding"/>
    <property type="evidence" value="ECO:0007669"/>
    <property type="project" value="InterPro"/>
</dbReference>
<proteinExistence type="predicted"/>
<dbReference type="AlphaFoldDB" id="A0A7J7L255"/>
<dbReference type="InterPro" id="IPR008949">
    <property type="entry name" value="Isoprenoid_synthase_dom_sf"/>
</dbReference>
<comment type="cofactor">
    <cofactor evidence="1">
        <name>Mg(2+)</name>
        <dbReference type="ChEBI" id="CHEBI:18420"/>
    </cofactor>
</comment>
<dbReference type="InterPro" id="IPR001906">
    <property type="entry name" value="Terpene_synth_N"/>
</dbReference>
<dbReference type="InterPro" id="IPR050148">
    <property type="entry name" value="Terpene_synthase-like"/>
</dbReference>
<dbReference type="SFLD" id="SFLDG01014">
    <property type="entry name" value="Terpene_Cyclase_Like_1_N-term"/>
    <property type="match status" value="1"/>
</dbReference>
<evidence type="ECO:0008006" key="9">
    <source>
        <dbReference type="Google" id="ProtNLM"/>
    </source>
</evidence>
<keyword evidence="8" id="KW-1185">Reference proteome</keyword>
<keyword evidence="4" id="KW-0456">Lyase</keyword>
<dbReference type="InterPro" id="IPR005630">
    <property type="entry name" value="Terpene_synthase_metal-bd"/>
</dbReference>
<dbReference type="Pfam" id="PF01397">
    <property type="entry name" value="Terpene_synth"/>
    <property type="match status" value="1"/>
</dbReference>
<dbReference type="FunFam" id="1.10.600.10:FF:000005">
    <property type="entry name" value="Ent-kaur-16-ene synthase, chloroplastic"/>
    <property type="match status" value="1"/>
</dbReference>
<evidence type="ECO:0000256" key="1">
    <source>
        <dbReference type="ARBA" id="ARBA00001946"/>
    </source>
</evidence>
<reference evidence="7 8" key="1">
    <citation type="journal article" date="2020" name="IScience">
        <title>Genome Sequencing of the Endangered Kingdonia uniflora (Circaeasteraceae, Ranunculales) Reveals Potential Mechanisms of Evolutionary Specialization.</title>
        <authorList>
            <person name="Sun Y."/>
            <person name="Deng T."/>
            <person name="Zhang A."/>
            <person name="Moore M.J."/>
            <person name="Landis J.B."/>
            <person name="Lin N."/>
            <person name="Zhang H."/>
            <person name="Zhang X."/>
            <person name="Huang J."/>
            <person name="Zhang X."/>
            <person name="Sun H."/>
            <person name="Wang H."/>
        </authorList>
    </citation>
    <scope>NUCLEOTIDE SEQUENCE [LARGE SCALE GENOMIC DNA]</scope>
    <source>
        <strain evidence="7">TB1705</strain>
        <tissue evidence="7">Leaf</tissue>
    </source>
</reference>
<dbReference type="InterPro" id="IPR036965">
    <property type="entry name" value="Terpene_synth_N_sf"/>
</dbReference>
<dbReference type="InterPro" id="IPR044814">
    <property type="entry name" value="Terpene_cyclase_plant_C1"/>
</dbReference>
<accession>A0A7J7L255</accession>
<dbReference type="FunFam" id="1.50.10.130:FF:000002">
    <property type="entry name" value="Ent-copalyl diphosphate synthase, chloroplastic"/>
    <property type="match status" value="1"/>
</dbReference>
<dbReference type="PANTHER" id="PTHR31739:SF3">
    <property type="entry name" value="ENT-KAUR-16-ENE SYNTHASE, CHLOROPLASTIC"/>
    <property type="match status" value="1"/>
</dbReference>
<dbReference type="SUPFAM" id="SSF48239">
    <property type="entry name" value="Terpenoid cyclases/Protein prenyltransferases"/>
    <property type="match status" value="2"/>
</dbReference>
<evidence type="ECO:0000256" key="2">
    <source>
        <dbReference type="ARBA" id="ARBA00022723"/>
    </source>
</evidence>
<dbReference type="Gene3D" id="1.50.10.130">
    <property type="entry name" value="Terpene synthase, N-terminal domain"/>
    <property type="match status" value="1"/>
</dbReference>
<keyword evidence="3" id="KW-0460">Magnesium</keyword>
<dbReference type="GO" id="GO:0010333">
    <property type="term" value="F:terpene synthase activity"/>
    <property type="evidence" value="ECO:0007669"/>
    <property type="project" value="InterPro"/>
</dbReference>
<feature type="domain" description="Terpene synthase metal-binding" evidence="6">
    <location>
        <begin position="470"/>
        <end position="706"/>
    </location>
</feature>
<evidence type="ECO:0000256" key="3">
    <source>
        <dbReference type="ARBA" id="ARBA00022842"/>
    </source>
</evidence>
<dbReference type="SFLD" id="SFLDS00005">
    <property type="entry name" value="Isoprenoid_Synthase_Type_I"/>
    <property type="match status" value="1"/>
</dbReference>
<dbReference type="Pfam" id="PF03936">
    <property type="entry name" value="Terpene_synth_C"/>
    <property type="match status" value="1"/>
</dbReference>
<evidence type="ECO:0000256" key="4">
    <source>
        <dbReference type="ARBA" id="ARBA00023239"/>
    </source>
</evidence>
<evidence type="ECO:0000313" key="8">
    <source>
        <dbReference type="Proteomes" id="UP000541444"/>
    </source>
</evidence>
<dbReference type="PANTHER" id="PTHR31739">
    <property type="entry name" value="ENT-COPALYL DIPHOSPHATE SYNTHASE, CHLOROPLASTIC"/>
    <property type="match status" value="1"/>
</dbReference>
<dbReference type="Proteomes" id="UP000541444">
    <property type="component" value="Unassembled WGS sequence"/>
</dbReference>
<dbReference type="SFLD" id="SFLDG01019">
    <property type="entry name" value="Terpene_Cyclase_Like_1_C_Termi"/>
    <property type="match status" value="1"/>
</dbReference>
<dbReference type="OrthoDB" id="2343925at2759"/>
<dbReference type="Gene3D" id="1.50.10.160">
    <property type="match status" value="1"/>
</dbReference>
<sequence length="779" mass="89467">MDTGIKMSTRATTIVLCCKGPKDRIREMFTKVELSFSSYDTAWVGMVPNLKYPLIPAFPQCIYWLMETQLHDGSWGFPHRHPLMGKDTLISTLACVIALRKWDAGKEHVEKGLLFIGSNFSSATDEKQHSPIGFDIIFAGLIEYAQDLGINLHLSQRALDSIFQKRNLELKRESGSNCEGRNAYLGYVAEGRGDLQEWEEIIMKYQRNNGSLFNSPSTTAAALWHLKDINCFHYLSTIVFKFCGGVPATYPSDIYTRLRMVDNLERLGIDRYFRDEIKSVLDNTYRCWSETDEEIFLDTTTCALAFRILRMHGYDVLSDALNRYSEEELFLDTLGGYQNDMSTVLELYRASQITIFPDETILDKIHSWTSRFLRRELSSGSMKSDLFNKRITQEVDDALSFPYYANLERLENRRHVEHYDVDHIRILKTAFRPFHIDDRDFLELAVEDFNSCQSIHRKELKQLERWVEENKLDKLQFARQKLTYCYFSAAATLFAPEQSDARISWAKNSVLSTVVDDFFDIGGSKEELQNLIKLVEKWDGITATDCCSEQVEIVYFALHNSINEIGEKAFAWQGHCVVPHIIEIWLTLLKAMMREADWTIDKSVPTLDEYMTNGYVSFALGPIVLPALYFVGPVLPEEVVKDPEYHNLYKLMSTVGRLLNDIQGFKRESKEGKLNAVSLHMIHGNAVVTEEEAVKEMTSVIGRSRRELLRLVLQTNDSVVPRACKDLFWKMSKVVNLFYMSNDGFTSQQKMVNSVKAVIHEPLNGLQETVKHPSLSSSK</sequence>
<dbReference type="GO" id="GO:0016102">
    <property type="term" value="P:diterpenoid biosynthetic process"/>
    <property type="evidence" value="ECO:0007669"/>
    <property type="project" value="InterPro"/>
</dbReference>
<dbReference type="SUPFAM" id="SSF48576">
    <property type="entry name" value="Terpenoid synthases"/>
    <property type="match status" value="1"/>
</dbReference>
<comment type="caution">
    <text evidence="7">The sequence shown here is derived from an EMBL/GenBank/DDBJ whole genome shotgun (WGS) entry which is preliminary data.</text>
</comment>
<feature type="domain" description="Terpene synthase N-terminal" evidence="5">
    <location>
        <begin position="198"/>
        <end position="399"/>
    </location>
</feature>
<evidence type="ECO:0000259" key="5">
    <source>
        <dbReference type="Pfam" id="PF01397"/>
    </source>
</evidence>